<name>A0A0C3CT95_OIDMZ</name>
<reference evidence="3" key="2">
    <citation type="submission" date="2015-01" db="EMBL/GenBank/DDBJ databases">
        <title>Evolutionary Origins and Diversification of the Mycorrhizal Mutualists.</title>
        <authorList>
            <consortium name="DOE Joint Genome Institute"/>
            <consortium name="Mycorrhizal Genomics Consortium"/>
            <person name="Kohler A."/>
            <person name="Kuo A."/>
            <person name="Nagy L.G."/>
            <person name="Floudas D."/>
            <person name="Copeland A."/>
            <person name="Barry K.W."/>
            <person name="Cichocki N."/>
            <person name="Veneault-Fourrey C."/>
            <person name="LaButti K."/>
            <person name="Lindquist E.A."/>
            <person name="Lipzen A."/>
            <person name="Lundell T."/>
            <person name="Morin E."/>
            <person name="Murat C."/>
            <person name="Riley R."/>
            <person name="Ohm R."/>
            <person name="Sun H."/>
            <person name="Tunlid A."/>
            <person name="Henrissat B."/>
            <person name="Grigoriev I.V."/>
            <person name="Hibbett D.S."/>
            <person name="Martin F."/>
        </authorList>
    </citation>
    <scope>NUCLEOTIDE SEQUENCE [LARGE SCALE GENOMIC DNA]</scope>
    <source>
        <strain evidence="3">Zn</strain>
    </source>
</reference>
<sequence length="143" mass="15822">MRNTNTTQESRIPETPIPTQTITRGPEKASVQTEFQTPLTTNHSADQSTAPAPLHAQTPIEGQTLIETIEIQEFNTPSVGEDWATPETQQEPTQQLRPLTNAQTQTMEEFPSLTQLLEDGQLQPSMHPLDGIERAFTGQDADT</sequence>
<keyword evidence="3" id="KW-1185">Reference proteome</keyword>
<gene>
    <name evidence="2" type="ORF">OIDMADRAFT_62147</name>
</gene>
<feature type="region of interest" description="Disordered" evidence="1">
    <location>
        <begin position="1"/>
        <end position="59"/>
    </location>
</feature>
<feature type="compositionally biased region" description="Low complexity" evidence="1">
    <location>
        <begin position="13"/>
        <end position="23"/>
    </location>
</feature>
<dbReference type="InParanoid" id="A0A0C3CT95"/>
<evidence type="ECO:0000313" key="2">
    <source>
        <dbReference type="EMBL" id="KIM92912.1"/>
    </source>
</evidence>
<protein>
    <submittedName>
        <fullName evidence="2">Uncharacterized protein</fullName>
    </submittedName>
</protein>
<reference evidence="2 3" key="1">
    <citation type="submission" date="2014-04" db="EMBL/GenBank/DDBJ databases">
        <authorList>
            <consortium name="DOE Joint Genome Institute"/>
            <person name="Kuo A."/>
            <person name="Martino E."/>
            <person name="Perotto S."/>
            <person name="Kohler A."/>
            <person name="Nagy L.G."/>
            <person name="Floudas D."/>
            <person name="Copeland A."/>
            <person name="Barry K.W."/>
            <person name="Cichocki N."/>
            <person name="Veneault-Fourrey C."/>
            <person name="LaButti K."/>
            <person name="Lindquist E.A."/>
            <person name="Lipzen A."/>
            <person name="Lundell T."/>
            <person name="Morin E."/>
            <person name="Murat C."/>
            <person name="Sun H."/>
            <person name="Tunlid A."/>
            <person name="Henrissat B."/>
            <person name="Grigoriev I.V."/>
            <person name="Hibbett D.S."/>
            <person name="Martin F."/>
            <person name="Nordberg H.P."/>
            <person name="Cantor M.N."/>
            <person name="Hua S.X."/>
        </authorList>
    </citation>
    <scope>NUCLEOTIDE SEQUENCE [LARGE SCALE GENOMIC DNA]</scope>
    <source>
        <strain evidence="2 3">Zn</strain>
    </source>
</reference>
<dbReference type="EMBL" id="KN832903">
    <property type="protein sequence ID" value="KIM92912.1"/>
    <property type="molecule type" value="Genomic_DNA"/>
</dbReference>
<feature type="compositionally biased region" description="Low complexity" evidence="1">
    <location>
        <begin position="85"/>
        <end position="96"/>
    </location>
</feature>
<accession>A0A0C3CT95</accession>
<proteinExistence type="predicted"/>
<feature type="region of interest" description="Disordered" evidence="1">
    <location>
        <begin position="74"/>
        <end position="96"/>
    </location>
</feature>
<feature type="compositionally biased region" description="Polar residues" evidence="1">
    <location>
        <begin position="30"/>
        <end position="50"/>
    </location>
</feature>
<evidence type="ECO:0000256" key="1">
    <source>
        <dbReference type="SAM" id="MobiDB-lite"/>
    </source>
</evidence>
<dbReference type="HOGENOM" id="CLU_1806753_0_0_1"/>
<organism evidence="2 3">
    <name type="scientific">Oidiodendron maius (strain Zn)</name>
    <dbReference type="NCBI Taxonomy" id="913774"/>
    <lineage>
        <taxon>Eukaryota</taxon>
        <taxon>Fungi</taxon>
        <taxon>Dikarya</taxon>
        <taxon>Ascomycota</taxon>
        <taxon>Pezizomycotina</taxon>
        <taxon>Leotiomycetes</taxon>
        <taxon>Leotiomycetes incertae sedis</taxon>
        <taxon>Myxotrichaceae</taxon>
        <taxon>Oidiodendron</taxon>
    </lineage>
</organism>
<dbReference type="Proteomes" id="UP000054321">
    <property type="component" value="Unassembled WGS sequence"/>
</dbReference>
<dbReference type="AlphaFoldDB" id="A0A0C3CT95"/>
<feature type="compositionally biased region" description="Polar residues" evidence="1">
    <location>
        <begin position="1"/>
        <end position="10"/>
    </location>
</feature>
<evidence type="ECO:0000313" key="3">
    <source>
        <dbReference type="Proteomes" id="UP000054321"/>
    </source>
</evidence>